<keyword evidence="2" id="KW-0808">Transferase</keyword>
<dbReference type="Proteomes" id="UP000016923">
    <property type="component" value="Unassembled WGS sequence"/>
</dbReference>
<dbReference type="PANTHER" id="PTHR21310">
    <property type="entry name" value="AMINOGLYCOSIDE PHOSPHOTRANSFERASE-RELATED-RELATED"/>
    <property type="match status" value="1"/>
</dbReference>
<keyword evidence="3" id="KW-1185">Reference proteome</keyword>
<sequence length="113" mass="12900">MPPEWRRVCTGVELRLIAKGGYNVSYRLKYEDGTSVVMRVPIKGVFCEYLDTVRYEVATMKYVAANTTVSVPHIYKWGTAAENPLGLGPFIIMDYVEHHQRMSFAIGRRQGQI</sequence>
<reference evidence="2 3" key="1">
    <citation type="journal article" date="2013" name="BMC Genomics">
        <title>The genome and transcriptome of the pine saprophyte Ophiostoma piceae, and a comparison with the bark beetle-associated pine pathogen Grosmannia clavigera.</title>
        <authorList>
            <person name="Haridas S."/>
            <person name="Wang Y."/>
            <person name="Lim L."/>
            <person name="Massoumi Alamouti S."/>
            <person name="Jackman S."/>
            <person name="Docking R."/>
            <person name="Robertson G."/>
            <person name="Birol I."/>
            <person name="Bohlmann J."/>
            <person name="Breuil C."/>
        </authorList>
    </citation>
    <scope>NUCLEOTIDE SEQUENCE [LARGE SCALE GENOMIC DNA]</scope>
    <source>
        <strain evidence="2 3">UAMH 11346</strain>
    </source>
</reference>
<protein>
    <submittedName>
        <fullName evidence="2">Phosphotransferase family protein</fullName>
    </submittedName>
</protein>
<dbReference type="OMA" id="PPEWRRV"/>
<name>S3C442_OPHP1</name>
<dbReference type="AlphaFoldDB" id="S3C442"/>
<dbReference type="Pfam" id="PF01636">
    <property type="entry name" value="APH"/>
    <property type="match status" value="1"/>
</dbReference>
<dbReference type="eggNOG" id="ENOG502RK5Y">
    <property type="taxonomic scope" value="Eukaryota"/>
</dbReference>
<gene>
    <name evidence="2" type="ORF">F503_00289</name>
</gene>
<organism evidence="2 3">
    <name type="scientific">Ophiostoma piceae (strain UAMH 11346)</name>
    <name type="common">Sap stain fungus</name>
    <dbReference type="NCBI Taxonomy" id="1262450"/>
    <lineage>
        <taxon>Eukaryota</taxon>
        <taxon>Fungi</taxon>
        <taxon>Dikarya</taxon>
        <taxon>Ascomycota</taxon>
        <taxon>Pezizomycotina</taxon>
        <taxon>Sordariomycetes</taxon>
        <taxon>Sordariomycetidae</taxon>
        <taxon>Ophiostomatales</taxon>
        <taxon>Ophiostomataceae</taxon>
        <taxon>Ophiostoma</taxon>
    </lineage>
</organism>
<evidence type="ECO:0000313" key="3">
    <source>
        <dbReference type="Proteomes" id="UP000016923"/>
    </source>
</evidence>
<dbReference type="GO" id="GO:0016740">
    <property type="term" value="F:transferase activity"/>
    <property type="evidence" value="ECO:0007669"/>
    <property type="project" value="UniProtKB-KW"/>
</dbReference>
<dbReference type="HOGENOM" id="CLU_171255_0_0_1"/>
<dbReference type="OrthoDB" id="5412996at2759"/>
<proteinExistence type="predicted"/>
<dbReference type="PANTHER" id="PTHR21310:SF37">
    <property type="entry name" value="AMINOGLYCOSIDE PHOSPHOTRANSFERASE DOMAIN-CONTAINING PROTEIN"/>
    <property type="match status" value="1"/>
</dbReference>
<dbReference type="VEuPathDB" id="FungiDB:F503_00289"/>
<dbReference type="InterPro" id="IPR002575">
    <property type="entry name" value="Aminoglycoside_PTrfase"/>
</dbReference>
<dbReference type="InterPro" id="IPR011009">
    <property type="entry name" value="Kinase-like_dom_sf"/>
</dbReference>
<dbReference type="Gene3D" id="3.30.200.20">
    <property type="entry name" value="Phosphorylase Kinase, domain 1"/>
    <property type="match status" value="1"/>
</dbReference>
<dbReference type="InterPro" id="IPR051678">
    <property type="entry name" value="AGP_Transferase"/>
</dbReference>
<dbReference type="EMBL" id="KE148150">
    <property type="protein sequence ID" value="EPE07567.1"/>
    <property type="molecule type" value="Genomic_DNA"/>
</dbReference>
<dbReference type="STRING" id="1262450.S3C442"/>
<feature type="domain" description="Aminoglycoside phosphotransferase" evidence="1">
    <location>
        <begin position="14"/>
        <end position="103"/>
    </location>
</feature>
<evidence type="ECO:0000313" key="2">
    <source>
        <dbReference type="EMBL" id="EPE07567.1"/>
    </source>
</evidence>
<accession>S3C442</accession>
<evidence type="ECO:0000259" key="1">
    <source>
        <dbReference type="Pfam" id="PF01636"/>
    </source>
</evidence>
<dbReference type="SUPFAM" id="SSF56112">
    <property type="entry name" value="Protein kinase-like (PK-like)"/>
    <property type="match status" value="1"/>
</dbReference>